<accession>A0A2P4P073</accession>
<sequence>MSPFAIDPMNGHMGVLGCLNVGASEILTFYAIMAINQGNFEGQLKIKKEAAHCEFIFHIIYDIISIFGGEGCHHEAIEKNFSYEISVENNELVRKSEKCNDYLIIIMKRKNSSEIFENPSKKVKVNCEIIDICDKYYLILMEEYRIKRNESLQKKRDEEYDSEIAIIEEENSEEERYEINGDGRVDLQEIKN</sequence>
<evidence type="ECO:0000313" key="1">
    <source>
        <dbReference type="EMBL" id="POG58796.1"/>
    </source>
</evidence>
<keyword evidence="2" id="KW-1185">Reference proteome</keyword>
<protein>
    <submittedName>
        <fullName evidence="1">Uncharacterized protein</fullName>
    </submittedName>
</protein>
<dbReference type="AlphaFoldDB" id="A0A2P4P073"/>
<name>A0A2P4P073_RHIID</name>
<evidence type="ECO:0000313" key="2">
    <source>
        <dbReference type="Proteomes" id="UP000018888"/>
    </source>
</evidence>
<dbReference type="EMBL" id="AUPC02000496">
    <property type="protein sequence ID" value="POG58796.1"/>
    <property type="molecule type" value="Genomic_DNA"/>
</dbReference>
<gene>
    <name evidence="1" type="ORF">GLOIN_2v1885574</name>
</gene>
<reference evidence="1 2" key="1">
    <citation type="journal article" date="2013" name="Proc. Natl. Acad. Sci. U.S.A.">
        <title>Genome of an arbuscular mycorrhizal fungus provides insight into the oldest plant symbiosis.</title>
        <authorList>
            <person name="Tisserant E."/>
            <person name="Malbreil M."/>
            <person name="Kuo A."/>
            <person name="Kohler A."/>
            <person name="Symeonidi A."/>
            <person name="Balestrini R."/>
            <person name="Charron P."/>
            <person name="Duensing N."/>
            <person name="Frei Dit Frey N."/>
            <person name="Gianinazzi-Pearson V."/>
            <person name="Gilbert L.B."/>
            <person name="Handa Y."/>
            <person name="Herr J.R."/>
            <person name="Hijri M."/>
            <person name="Koul R."/>
            <person name="Kawaguchi M."/>
            <person name="Krajinski F."/>
            <person name="Lammers P.J."/>
            <person name="Masclaux F.G."/>
            <person name="Murat C."/>
            <person name="Morin E."/>
            <person name="Ndikumana S."/>
            <person name="Pagni M."/>
            <person name="Petitpierre D."/>
            <person name="Requena N."/>
            <person name="Rosikiewicz P."/>
            <person name="Riley R."/>
            <person name="Saito K."/>
            <person name="San Clemente H."/>
            <person name="Shapiro H."/>
            <person name="van Tuinen D."/>
            <person name="Becard G."/>
            <person name="Bonfante P."/>
            <person name="Paszkowski U."/>
            <person name="Shachar-Hill Y.Y."/>
            <person name="Tuskan G.A."/>
            <person name="Young P.W."/>
            <person name="Sanders I.R."/>
            <person name="Henrissat B."/>
            <person name="Rensing S.A."/>
            <person name="Grigoriev I.V."/>
            <person name="Corradi N."/>
            <person name="Roux C."/>
            <person name="Martin F."/>
        </authorList>
    </citation>
    <scope>NUCLEOTIDE SEQUENCE [LARGE SCALE GENOMIC DNA]</scope>
    <source>
        <strain evidence="1 2">DAOM 197198</strain>
    </source>
</reference>
<reference evidence="1 2" key="2">
    <citation type="journal article" date="2018" name="New Phytol.">
        <title>High intraspecific genome diversity in the model arbuscular mycorrhizal symbiont Rhizophagus irregularis.</title>
        <authorList>
            <person name="Chen E.C.H."/>
            <person name="Morin E."/>
            <person name="Beaudet D."/>
            <person name="Noel J."/>
            <person name="Yildirir G."/>
            <person name="Ndikumana S."/>
            <person name="Charron P."/>
            <person name="St-Onge C."/>
            <person name="Giorgi J."/>
            <person name="Kruger M."/>
            <person name="Marton T."/>
            <person name="Ropars J."/>
            <person name="Grigoriev I.V."/>
            <person name="Hainaut M."/>
            <person name="Henrissat B."/>
            <person name="Roux C."/>
            <person name="Martin F."/>
            <person name="Corradi N."/>
        </authorList>
    </citation>
    <scope>NUCLEOTIDE SEQUENCE [LARGE SCALE GENOMIC DNA]</scope>
    <source>
        <strain evidence="1 2">DAOM 197198</strain>
    </source>
</reference>
<dbReference type="Proteomes" id="UP000018888">
    <property type="component" value="Unassembled WGS sequence"/>
</dbReference>
<organism evidence="1 2">
    <name type="scientific">Rhizophagus irregularis (strain DAOM 181602 / DAOM 197198 / MUCL 43194)</name>
    <name type="common">Arbuscular mycorrhizal fungus</name>
    <name type="synonym">Glomus intraradices</name>
    <dbReference type="NCBI Taxonomy" id="747089"/>
    <lineage>
        <taxon>Eukaryota</taxon>
        <taxon>Fungi</taxon>
        <taxon>Fungi incertae sedis</taxon>
        <taxon>Mucoromycota</taxon>
        <taxon>Glomeromycotina</taxon>
        <taxon>Glomeromycetes</taxon>
        <taxon>Glomerales</taxon>
        <taxon>Glomeraceae</taxon>
        <taxon>Rhizophagus</taxon>
    </lineage>
</organism>
<dbReference type="VEuPathDB" id="FungiDB:RhiirFUN_014045"/>
<proteinExistence type="predicted"/>
<comment type="caution">
    <text evidence="1">The sequence shown here is derived from an EMBL/GenBank/DDBJ whole genome shotgun (WGS) entry which is preliminary data.</text>
</comment>